<feature type="compositionally biased region" description="Basic residues" evidence="1">
    <location>
        <begin position="212"/>
        <end position="221"/>
    </location>
</feature>
<evidence type="ECO:0000313" key="3">
    <source>
        <dbReference type="Proteomes" id="UP000239576"/>
    </source>
</evidence>
<feature type="region of interest" description="Disordered" evidence="1">
    <location>
        <begin position="203"/>
        <end position="248"/>
    </location>
</feature>
<comment type="caution">
    <text evidence="2">The sequence shown here is derived from an EMBL/GenBank/DDBJ whole genome shotgun (WGS) entry which is preliminary data.</text>
</comment>
<sequence>MDLSVTEIPLLSHKIPDGVWKTVIHILSSPPAIEETSDFGLLSHRYRWLVLAEMIRQKWDSKFRVHRFRGSIKQAIELEAAFLVALLNLVSETFLLEPQYGHPALWFAKIMQEWEISPTVQALSDRKTNKTELNQKTRSQNKTLLSPLSIADNPFERPATKLLFDAAIRHAKQKDRFRTTVYTPFVKARMTVTNFAAGQKLFTKDEQSGKGKISRQGRRKKDNTQISDSETGSSKRFEKKKLNRVTSG</sequence>
<reference evidence="2 3" key="2">
    <citation type="submission" date="2018-03" db="EMBL/GenBank/DDBJ databases">
        <title>The ancient ancestry and fast evolution of plastids.</title>
        <authorList>
            <person name="Moore K.R."/>
            <person name="Magnabosco C."/>
            <person name="Momper L."/>
            <person name="Gold D.A."/>
            <person name="Bosak T."/>
            <person name="Fournier G.P."/>
        </authorList>
    </citation>
    <scope>NUCLEOTIDE SEQUENCE [LARGE SCALE GENOMIC DNA]</scope>
    <source>
        <strain evidence="2 3">ULC18</strain>
    </source>
</reference>
<accession>A0A2T1EBR1</accession>
<evidence type="ECO:0000313" key="2">
    <source>
        <dbReference type="EMBL" id="PSB30170.1"/>
    </source>
</evidence>
<keyword evidence="3" id="KW-1185">Reference proteome</keyword>
<name>A0A2T1EBR1_9CYAN</name>
<organism evidence="2 3">
    <name type="scientific">Stenomitos frigidus ULC18</name>
    <dbReference type="NCBI Taxonomy" id="2107698"/>
    <lineage>
        <taxon>Bacteria</taxon>
        <taxon>Bacillati</taxon>
        <taxon>Cyanobacteriota</taxon>
        <taxon>Cyanophyceae</taxon>
        <taxon>Leptolyngbyales</taxon>
        <taxon>Leptolyngbyaceae</taxon>
        <taxon>Stenomitos</taxon>
    </lineage>
</organism>
<feature type="compositionally biased region" description="Polar residues" evidence="1">
    <location>
        <begin position="224"/>
        <end position="234"/>
    </location>
</feature>
<dbReference type="Proteomes" id="UP000239576">
    <property type="component" value="Unassembled WGS sequence"/>
</dbReference>
<dbReference type="AlphaFoldDB" id="A0A2T1EBR1"/>
<protein>
    <submittedName>
        <fullName evidence="2">Uncharacterized protein</fullName>
    </submittedName>
</protein>
<dbReference type="RefSeq" id="WP_106256055.1">
    <property type="nucleotide sequence ID" value="NZ_CAWNSW010000027.1"/>
</dbReference>
<dbReference type="EMBL" id="PVWK01000055">
    <property type="protein sequence ID" value="PSB30170.1"/>
    <property type="molecule type" value="Genomic_DNA"/>
</dbReference>
<gene>
    <name evidence="2" type="ORF">C7B82_09450</name>
</gene>
<proteinExistence type="predicted"/>
<feature type="compositionally biased region" description="Basic residues" evidence="1">
    <location>
        <begin position="237"/>
        <end position="248"/>
    </location>
</feature>
<evidence type="ECO:0000256" key="1">
    <source>
        <dbReference type="SAM" id="MobiDB-lite"/>
    </source>
</evidence>
<reference evidence="3" key="1">
    <citation type="submission" date="2018-02" db="EMBL/GenBank/DDBJ databases">
        <authorList>
            <person name="Moore K."/>
            <person name="Momper L."/>
        </authorList>
    </citation>
    <scope>NUCLEOTIDE SEQUENCE [LARGE SCALE GENOMIC DNA]</scope>
    <source>
        <strain evidence="3">ULC18</strain>
    </source>
</reference>